<evidence type="ECO:0000313" key="4">
    <source>
        <dbReference type="Proteomes" id="UP000322899"/>
    </source>
</evidence>
<evidence type="ECO:0000256" key="1">
    <source>
        <dbReference type="SAM" id="MobiDB-lite"/>
    </source>
</evidence>
<dbReference type="AlphaFoldDB" id="A0A5A8D530"/>
<feature type="region of interest" description="Disordered" evidence="1">
    <location>
        <begin position="72"/>
        <end position="147"/>
    </location>
</feature>
<feature type="compositionally biased region" description="Polar residues" evidence="1">
    <location>
        <begin position="101"/>
        <end position="114"/>
    </location>
</feature>
<gene>
    <name evidence="3" type="ORF">FNF27_08314</name>
</gene>
<evidence type="ECO:0000313" key="3">
    <source>
        <dbReference type="EMBL" id="KAA0159370.1"/>
    </source>
</evidence>
<name>A0A5A8D530_CAFRO</name>
<reference evidence="3 4" key="1">
    <citation type="submission" date="2019-07" db="EMBL/GenBank/DDBJ databases">
        <title>Genomes of Cafeteria roenbergensis.</title>
        <authorList>
            <person name="Fischer M.G."/>
            <person name="Hackl T."/>
            <person name="Roman M."/>
        </authorList>
    </citation>
    <scope>NUCLEOTIDE SEQUENCE [LARGE SCALE GENOMIC DNA]</scope>
    <source>
        <strain evidence="3 4">E4-10P</strain>
    </source>
</reference>
<comment type="caution">
    <text evidence="3">The sequence shown here is derived from an EMBL/GenBank/DDBJ whole genome shotgun (WGS) entry which is preliminary data.</text>
</comment>
<proteinExistence type="predicted"/>
<keyword evidence="2" id="KW-0472">Membrane</keyword>
<keyword evidence="2" id="KW-0812">Transmembrane</keyword>
<feature type="compositionally biased region" description="Basic and acidic residues" evidence="1">
    <location>
        <begin position="136"/>
        <end position="147"/>
    </location>
</feature>
<accession>A0A5A8D530</accession>
<organism evidence="3 4">
    <name type="scientific">Cafeteria roenbergensis</name>
    <name type="common">Marine flagellate</name>
    <dbReference type="NCBI Taxonomy" id="33653"/>
    <lineage>
        <taxon>Eukaryota</taxon>
        <taxon>Sar</taxon>
        <taxon>Stramenopiles</taxon>
        <taxon>Bigyra</taxon>
        <taxon>Opalozoa</taxon>
        <taxon>Bicosoecida</taxon>
        <taxon>Cafeteriaceae</taxon>
        <taxon>Cafeteria</taxon>
    </lineage>
</organism>
<sequence>MALPWLRAAASDAAKAVWEFDSSAVDPHVARAFAAVFDEHTGELRPEVLVAVVVIAAVGLVTAAGGLGALFGSGEPKGTEPSAAADASEDAANGRRGPANSAGNSHSKPSNSGSRAGDKKGKGKGKGLSMAQLQAAERRIRSAREADPSSHLYWSSFKAKRRPITAAAISACSGAGGPAWVAVAEADLKVRAQLLRRDGSGAAALTRSGDIPPQAGLATAMAIGAVGERAAGSASAAAAASAGAGSSDNPGGLLLVATGDAGSRRCIVVWRLQGSSPSLGPPLAVLDMSSSQPQVIGRLLAPCVPPGSPQSCMAFSLAVGQSADTSICVVSPSAPPGQSPGGLAKAVPLTRVDAAQGRNYDMTLSPGRRWAGVATFMSDFRVWQTVNSAPDRSSVAGASMTGMAHAVTLSGREGGHSGRAGGIAFAAPGVSPFLSLVPGAKSPAAGEDAGGMTMQGQALAGPCAGRGDSSRAIAMSANGAWSAWNIDARLDAKQPATLLAKGRVDVSATAQAACGVPVPDAQVVAVRALPGSPLRLVLVLQRKEAKGSARSGAAPDAPAAGPFVAVVSMLASASATADATESLGEIVKAGAGATLAGDAVVLHTADLSGLGTIADVQLADPVSDAGAAGMALAGVGSHASRGLASFRAGSVAAASGQDSFLLTVHEASMTARTWRFPPVSESLALATT</sequence>
<dbReference type="EMBL" id="VLTO01000178">
    <property type="protein sequence ID" value="KAA0159370.1"/>
    <property type="molecule type" value="Genomic_DNA"/>
</dbReference>
<evidence type="ECO:0000256" key="2">
    <source>
        <dbReference type="SAM" id="Phobius"/>
    </source>
</evidence>
<feature type="transmembrane region" description="Helical" evidence="2">
    <location>
        <begin position="48"/>
        <end position="71"/>
    </location>
</feature>
<dbReference type="Proteomes" id="UP000322899">
    <property type="component" value="Unassembled WGS sequence"/>
</dbReference>
<keyword evidence="2" id="KW-1133">Transmembrane helix</keyword>
<protein>
    <submittedName>
        <fullName evidence="3">Uncharacterized protein</fullName>
    </submittedName>
</protein>